<dbReference type="InterPro" id="IPR011059">
    <property type="entry name" value="Metal-dep_hydrolase_composite"/>
</dbReference>
<name>A0AA90PJ14_9HELI</name>
<proteinExistence type="predicted"/>
<dbReference type="CDD" id="cd01317">
    <property type="entry name" value="DHOase_IIa"/>
    <property type="match status" value="1"/>
</dbReference>
<dbReference type="InterPro" id="IPR024403">
    <property type="entry name" value="DHOase_cat"/>
</dbReference>
<evidence type="ECO:0000259" key="2">
    <source>
        <dbReference type="Pfam" id="PF01979"/>
    </source>
</evidence>
<feature type="domain" description="Amidohydrolase-related" evidence="2">
    <location>
        <begin position="280"/>
        <end position="404"/>
    </location>
</feature>
<dbReference type="Proteomes" id="UP001177258">
    <property type="component" value="Unassembled WGS sequence"/>
</dbReference>
<dbReference type="Gene3D" id="3.20.20.140">
    <property type="entry name" value="Metal-dependent hydrolases"/>
    <property type="match status" value="1"/>
</dbReference>
<dbReference type="InterPro" id="IPR006680">
    <property type="entry name" value="Amidohydro-rel"/>
</dbReference>
<dbReference type="Pfam" id="PF12890">
    <property type="entry name" value="DHOase"/>
    <property type="match status" value="1"/>
</dbReference>
<reference evidence="5 7" key="1">
    <citation type="submission" date="2023-07" db="EMBL/GenBank/DDBJ databases">
        <title>Unpublished Manusciprt.</title>
        <authorList>
            <person name="Aydin F."/>
            <person name="Tarhane S."/>
            <person name="Saticioglu I.B."/>
            <person name="Karakaya E."/>
            <person name="Abay S."/>
            <person name="Guran O."/>
            <person name="Bozkurt E."/>
            <person name="Uzum N."/>
            <person name="Olgun K."/>
            <person name="Jablonski D."/>
        </authorList>
    </citation>
    <scope>NUCLEOTIDE SEQUENCE</scope>
    <source>
        <strain evidence="7">faydin-H75</strain>
        <strain evidence="5">Faydin-H76</strain>
    </source>
</reference>
<accession>A0AA90PJ14</accession>
<dbReference type="GO" id="GO:0006145">
    <property type="term" value="P:purine nucleobase catabolic process"/>
    <property type="evidence" value="ECO:0007669"/>
    <property type="project" value="TreeGrafter"/>
</dbReference>
<evidence type="ECO:0000313" key="7">
    <source>
        <dbReference type="Proteomes" id="UP001240777"/>
    </source>
</evidence>
<dbReference type="GO" id="GO:0004038">
    <property type="term" value="F:allantoinase activity"/>
    <property type="evidence" value="ECO:0007669"/>
    <property type="project" value="TreeGrafter"/>
</dbReference>
<dbReference type="InterPro" id="IPR050138">
    <property type="entry name" value="DHOase/Allantoinase_Hydrolase"/>
</dbReference>
<evidence type="ECO:0000313" key="6">
    <source>
        <dbReference type="Proteomes" id="UP001177258"/>
    </source>
</evidence>
<organism evidence="5 6">
    <name type="scientific">Helicobacter cappadocius</name>
    <dbReference type="NCBI Taxonomy" id="3063998"/>
    <lineage>
        <taxon>Bacteria</taxon>
        <taxon>Pseudomonadati</taxon>
        <taxon>Campylobacterota</taxon>
        <taxon>Epsilonproteobacteria</taxon>
        <taxon>Campylobacterales</taxon>
        <taxon>Helicobacteraceae</taxon>
        <taxon>Helicobacter</taxon>
    </lineage>
</organism>
<evidence type="ECO:0000259" key="3">
    <source>
        <dbReference type="Pfam" id="PF12890"/>
    </source>
</evidence>
<dbReference type="PANTHER" id="PTHR43668">
    <property type="entry name" value="ALLANTOINASE"/>
    <property type="match status" value="1"/>
</dbReference>
<dbReference type="RefSeq" id="WP_305517083.1">
    <property type="nucleotide sequence ID" value="NZ_JAUPEV010000006.1"/>
</dbReference>
<dbReference type="GO" id="GO:0004151">
    <property type="term" value="F:dihydroorotase activity"/>
    <property type="evidence" value="ECO:0007669"/>
    <property type="project" value="InterPro"/>
</dbReference>
<keyword evidence="1" id="KW-0665">Pyrimidine biosynthesis</keyword>
<protein>
    <submittedName>
        <fullName evidence="5">Amidohydrolase family protein</fullName>
    </submittedName>
</protein>
<gene>
    <name evidence="4" type="ORF">Q5I04_04860</name>
    <name evidence="5" type="ORF">Q5I06_05175</name>
</gene>
<dbReference type="InterPro" id="IPR032466">
    <property type="entry name" value="Metal_Hydrolase"/>
</dbReference>
<reference evidence="4 6" key="3">
    <citation type="journal article" date="2024" name="Syst. Appl. Microbiol.">
        <title>Helicobacter cappadocius sp. nov., from lizards: The first psychrotrophic Helicobacter species.</title>
        <authorList>
            <person name="Aydin F."/>
            <person name="Tarhane S."/>
            <person name="Karakaya E."/>
            <person name="Abay S."/>
            <person name="Kayman T."/>
            <person name="Guran O."/>
            <person name="Bozkurt E."/>
            <person name="Uzum N."/>
            <person name="Avci A."/>
            <person name="Olgun K."/>
            <person name="Jablonski D."/>
            <person name="Guran C."/>
            <person name="Burcin Saticioglu I."/>
        </authorList>
    </citation>
    <scope>NUCLEOTIDE SEQUENCE [LARGE SCALE GENOMIC DNA]</scope>
    <source>
        <strain evidence="4">Faydin-H75</strain>
        <strain evidence="6">faydin-H76</strain>
    </source>
</reference>
<keyword evidence="7" id="KW-1185">Reference proteome</keyword>
<dbReference type="GO" id="GO:0006221">
    <property type="term" value="P:pyrimidine nucleotide biosynthetic process"/>
    <property type="evidence" value="ECO:0007669"/>
    <property type="project" value="UniProtKB-KW"/>
</dbReference>
<reference evidence="4" key="2">
    <citation type="submission" date="2023-07" db="EMBL/GenBank/DDBJ databases">
        <authorList>
            <person name="Aydin F."/>
            <person name="Tarhane S."/>
            <person name="Saticioglu I.B."/>
            <person name="Karakaya E."/>
            <person name="Abay S."/>
            <person name="Guran O."/>
            <person name="Bozkurt E."/>
            <person name="Uzum N."/>
            <person name="Olgun K."/>
            <person name="Jablonski D."/>
        </authorList>
    </citation>
    <scope>NUCLEOTIDE SEQUENCE</scope>
    <source>
        <strain evidence="4">Faydin-H75</strain>
    </source>
</reference>
<dbReference type="EMBL" id="JAUYZK010000006">
    <property type="protein sequence ID" value="MDP2539162.1"/>
    <property type="molecule type" value="Genomic_DNA"/>
</dbReference>
<dbReference type="SUPFAM" id="SSF51556">
    <property type="entry name" value="Metallo-dependent hydrolases"/>
    <property type="match status" value="1"/>
</dbReference>
<dbReference type="AlphaFoldDB" id="A0AA90PJ14"/>
<dbReference type="EMBL" id="JAUPEV010000006">
    <property type="protein sequence ID" value="MDO7253238.1"/>
    <property type="molecule type" value="Genomic_DNA"/>
</dbReference>
<dbReference type="Pfam" id="PF01979">
    <property type="entry name" value="Amidohydro_1"/>
    <property type="match status" value="1"/>
</dbReference>
<evidence type="ECO:0000256" key="1">
    <source>
        <dbReference type="ARBA" id="ARBA00022975"/>
    </source>
</evidence>
<sequence>MLLKNGFICDFSHNQKADLRIEGGQIVEIDAQISAKIQEEVIDCAEKIIIPALIDLNVYPKTKTLSQKTLTSLSKKAIKGGVATMLVLPDTFPACENEAIIELIKSIQSTIEVNIIPSIKPINAEEKLNNISILHSQGGRAIYIDSSIDGNNLLRITQYAHMLEIPIICFAQDSQIANGVVNEGELASKLGLPSISPLSQTKEIAKISEVARYTNTQFLFSTLTEPEGLEIVDYFRNNKNANINVQTSIHHLILDESAIQRYNTRAKLNPPLKDDDSKQKLLEALKNNKIDMLTSLQCADFNSKKDQVFELASFGIDAISYYFPLAYTYLIKTGVLDMSSFVKMSSKNQSDFLGLNKGEISLGKDADLAIIDLHGHTQITDSFSPYYNQTLSSKIDSVIIGGKIYE</sequence>
<dbReference type="SUPFAM" id="SSF51338">
    <property type="entry name" value="Composite domain of metallo-dependent hydrolases"/>
    <property type="match status" value="1"/>
</dbReference>
<dbReference type="InterPro" id="IPR004722">
    <property type="entry name" value="DHOase"/>
</dbReference>
<dbReference type="Proteomes" id="UP001240777">
    <property type="component" value="Unassembled WGS sequence"/>
</dbReference>
<feature type="domain" description="Dihydroorotase catalytic" evidence="3">
    <location>
        <begin position="47"/>
        <end position="218"/>
    </location>
</feature>
<comment type="caution">
    <text evidence="5">The sequence shown here is derived from an EMBL/GenBank/DDBJ whole genome shotgun (WGS) entry which is preliminary data.</text>
</comment>
<dbReference type="PANTHER" id="PTHR43668:SF2">
    <property type="entry name" value="ALLANTOINASE"/>
    <property type="match status" value="1"/>
</dbReference>
<dbReference type="GO" id="GO:0046872">
    <property type="term" value="F:metal ion binding"/>
    <property type="evidence" value="ECO:0007669"/>
    <property type="project" value="InterPro"/>
</dbReference>
<evidence type="ECO:0000313" key="4">
    <source>
        <dbReference type="EMBL" id="MDO7253238.1"/>
    </source>
</evidence>
<dbReference type="GO" id="GO:0005737">
    <property type="term" value="C:cytoplasm"/>
    <property type="evidence" value="ECO:0007669"/>
    <property type="project" value="TreeGrafter"/>
</dbReference>
<evidence type="ECO:0000313" key="5">
    <source>
        <dbReference type="EMBL" id="MDP2539162.1"/>
    </source>
</evidence>